<dbReference type="InParanoid" id="D2HNV1"/>
<feature type="compositionally biased region" description="Low complexity" evidence="1">
    <location>
        <begin position="407"/>
        <end position="420"/>
    </location>
</feature>
<feature type="compositionally biased region" description="Basic and acidic residues" evidence="1">
    <location>
        <begin position="137"/>
        <end position="150"/>
    </location>
</feature>
<feature type="compositionally biased region" description="Basic and acidic residues" evidence="1">
    <location>
        <begin position="270"/>
        <end position="279"/>
    </location>
</feature>
<dbReference type="AlphaFoldDB" id="D2HNV1"/>
<accession>D2HNV1</accession>
<evidence type="ECO:0000256" key="1">
    <source>
        <dbReference type="SAM" id="MobiDB-lite"/>
    </source>
</evidence>
<reference evidence="2" key="1">
    <citation type="journal article" date="2010" name="Nature">
        <title>The sequence and de novo assembly of the giant panda genome.</title>
        <authorList>
            <person name="Li R."/>
            <person name="Fan W."/>
            <person name="Tian G."/>
            <person name="Zhu H."/>
            <person name="He L."/>
            <person name="Cai J."/>
            <person name="Huang Q."/>
            <person name="Cai Q."/>
            <person name="Li B."/>
            <person name="Bai Y."/>
            <person name="Zhang Z."/>
            <person name="Zhang Y."/>
            <person name="Wang W."/>
            <person name="Li J."/>
            <person name="Wei F."/>
            <person name="Li H."/>
            <person name="Jian M."/>
            <person name="Li J."/>
            <person name="Zhang Z."/>
            <person name="Nielsen R."/>
            <person name="Li D."/>
            <person name="Gu W."/>
            <person name="Yang Z."/>
            <person name="Xuan Z."/>
            <person name="Ryder O.A."/>
            <person name="Leung F.C."/>
            <person name="Zhou Y."/>
            <person name="Cao J."/>
            <person name="Sun X."/>
            <person name="Fu Y."/>
            <person name="Fang X."/>
            <person name="Guo X."/>
            <person name="Wang B."/>
            <person name="Hou R."/>
            <person name="Shen F."/>
            <person name="Mu B."/>
            <person name="Ni P."/>
            <person name="Lin R."/>
            <person name="Qian W."/>
            <person name="Wang G."/>
            <person name="Yu C."/>
            <person name="Nie W."/>
            <person name="Wang J."/>
            <person name="Wu Z."/>
            <person name="Liang H."/>
            <person name="Min J."/>
            <person name="Wu Q."/>
            <person name="Cheng S."/>
            <person name="Ruan J."/>
            <person name="Wang M."/>
            <person name="Shi Z."/>
            <person name="Wen M."/>
            <person name="Liu B."/>
            <person name="Ren X."/>
            <person name="Zheng H."/>
            <person name="Dong D."/>
            <person name="Cook K."/>
            <person name="Shan G."/>
            <person name="Zhang H."/>
            <person name="Kosiol C."/>
            <person name="Xie X."/>
            <person name="Lu Z."/>
            <person name="Zheng H."/>
            <person name="Li Y."/>
            <person name="Steiner C.C."/>
            <person name="Lam T.T."/>
            <person name="Lin S."/>
            <person name="Zhang Q."/>
            <person name="Li G."/>
            <person name="Tian J."/>
            <person name="Gong T."/>
            <person name="Liu H."/>
            <person name="Zhang D."/>
            <person name="Fang L."/>
            <person name="Ye C."/>
            <person name="Zhang J."/>
            <person name="Hu W."/>
            <person name="Xu A."/>
            <person name="Ren Y."/>
            <person name="Zhang G."/>
            <person name="Bruford M.W."/>
            <person name="Li Q."/>
            <person name="Ma L."/>
            <person name="Guo Y."/>
            <person name="An N."/>
            <person name="Hu Y."/>
            <person name="Zheng Y."/>
            <person name="Shi Y."/>
            <person name="Li Z."/>
            <person name="Liu Q."/>
            <person name="Chen Y."/>
            <person name="Zhao J."/>
            <person name="Qu N."/>
            <person name="Zhao S."/>
            <person name="Tian F."/>
            <person name="Wang X."/>
            <person name="Wang H."/>
            <person name="Xu L."/>
            <person name="Liu X."/>
            <person name="Vinar T."/>
            <person name="Wang Y."/>
            <person name="Lam T.W."/>
            <person name="Yiu S.M."/>
            <person name="Liu S."/>
            <person name="Zhang H."/>
            <person name="Li D."/>
            <person name="Huang Y."/>
            <person name="Wang X."/>
            <person name="Yang G."/>
            <person name="Jiang Z."/>
            <person name="Wang J."/>
            <person name="Qin N."/>
            <person name="Li L."/>
            <person name="Li J."/>
            <person name="Bolund L."/>
            <person name="Kristiansen K."/>
            <person name="Wong G.K."/>
            <person name="Olson M."/>
            <person name="Zhang X."/>
            <person name="Li S."/>
            <person name="Yang H."/>
            <person name="Wang J."/>
            <person name="Wang J."/>
        </authorList>
    </citation>
    <scope>NUCLEOTIDE SEQUENCE [LARGE SCALE GENOMIC DNA]</scope>
</reference>
<name>D2HNV1_AILME</name>
<gene>
    <name evidence="2" type="ORF">PANDA_013405</name>
</gene>
<proteinExistence type="predicted"/>
<organism evidence="2">
    <name type="scientific">Ailuropoda melanoleuca</name>
    <name type="common">Giant panda</name>
    <dbReference type="NCBI Taxonomy" id="9646"/>
    <lineage>
        <taxon>Eukaryota</taxon>
        <taxon>Metazoa</taxon>
        <taxon>Chordata</taxon>
        <taxon>Craniata</taxon>
        <taxon>Vertebrata</taxon>
        <taxon>Euteleostomi</taxon>
        <taxon>Mammalia</taxon>
        <taxon>Eutheria</taxon>
        <taxon>Laurasiatheria</taxon>
        <taxon>Carnivora</taxon>
        <taxon>Caniformia</taxon>
        <taxon>Ursidae</taxon>
        <taxon>Ailuropoda</taxon>
    </lineage>
</organism>
<dbReference type="EMBL" id="GL193100">
    <property type="protein sequence ID" value="EFB16466.1"/>
    <property type="molecule type" value="Genomic_DNA"/>
</dbReference>
<feature type="region of interest" description="Disordered" evidence="1">
    <location>
        <begin position="317"/>
        <end position="373"/>
    </location>
</feature>
<feature type="region of interest" description="Disordered" evidence="1">
    <location>
        <begin position="260"/>
        <end position="279"/>
    </location>
</feature>
<feature type="region of interest" description="Disordered" evidence="1">
    <location>
        <begin position="389"/>
        <end position="425"/>
    </location>
</feature>
<protein>
    <submittedName>
        <fullName evidence="2">Uncharacterized protein</fullName>
    </submittedName>
</protein>
<feature type="region of interest" description="Disordered" evidence="1">
    <location>
        <begin position="129"/>
        <end position="164"/>
    </location>
</feature>
<sequence>MPAAILLCVGAVLPQLRVCTNVHTLRLLSSSLTLPQMLLESVSHTARLRWEISPCQFTTPRSAPRALNEWGCVHCLPLATLGPKPAVWAQTHTHGAVRVCVSTLATYRSRPEILASVWVHERRPLEAGAQRFPHARHSQDPKEAADHSEAPRGPSLERTPGLQVPVETPWMRCGQDRLQLCNPKLNSSSREKMWPMATTAHGLPHLATMARGLKNWLALKTGCGSVFHKDAFRGTHEGTSNSTAVKDTSLNEPCCHELLGKDTMSGEMPGEPRKVREVTDVSRTRFPHERAGHRAGRRARAAAELTWDRSPSLRVWNIPQENAGDDNTKSTLGALPSPEAHPDPTPATELRRPAGRFRRARSPNDQAAGPDAAEHKRLAACEYNYEHSKSRHTQTQGLWEDTQARSTVGTGPTPWTAPGGLWSPQQGLDVEELSTLRVPREILSQAPSTPLGAQMGPQGP</sequence>
<evidence type="ECO:0000313" key="2">
    <source>
        <dbReference type="EMBL" id="EFB16466.1"/>
    </source>
</evidence>